<dbReference type="InterPro" id="IPR026444">
    <property type="entry name" value="Secre_tail"/>
</dbReference>
<keyword evidence="1" id="KW-0732">Signal</keyword>
<feature type="domain" description="Secretion system C-terminal sorting" evidence="2">
    <location>
        <begin position="447"/>
        <end position="519"/>
    </location>
</feature>
<evidence type="ECO:0000313" key="4">
    <source>
        <dbReference type="Proteomes" id="UP000812270"/>
    </source>
</evidence>
<comment type="caution">
    <text evidence="3">The sequence shown here is derived from an EMBL/GenBank/DDBJ whole genome shotgun (WGS) entry which is preliminary data.</text>
</comment>
<evidence type="ECO:0000259" key="2">
    <source>
        <dbReference type="Pfam" id="PF18962"/>
    </source>
</evidence>
<reference evidence="3" key="1">
    <citation type="submission" date="2021-06" db="EMBL/GenBank/DDBJ databases">
        <authorList>
            <person name="Huq M.A."/>
        </authorList>
    </citation>
    <scope>NUCLEOTIDE SEQUENCE</scope>
    <source>
        <strain evidence="3">MAH-26</strain>
    </source>
</reference>
<evidence type="ECO:0000256" key="1">
    <source>
        <dbReference type="SAM" id="SignalP"/>
    </source>
</evidence>
<dbReference type="RefSeq" id="WP_217789086.1">
    <property type="nucleotide sequence ID" value="NZ_JAHSPG010000001.1"/>
</dbReference>
<sequence>MIKLYPNRAFKALLTLTVASFSVLSLSAQCPTGSVSAVAGTTYTNGQVVCVSGNFTSGTITLNSGSQLVIATGGSFKGNINAASNVQIYVQADATFQPGSVNNFVGKITNYGTTTIKFNLPSGTEVINNKSLEISNGVNLGNVTVTNSSCGYLTIYGGLNLSGNASTFSNNGSVSVVGGGLTLEGGNQLINRGQMYVNGKFILRGKITNDGRLVFSSGNSTIEGSDSLINRNVFVIGGSATVNKAIRNDGLFWIGGAASFQNSYNFNQTNAAAYLRVDGSMTYANVVGGSGVAHIAGSKASQNGGQFLLATTTTVKDTNNYAAVGANAAKPCGSSESQLPLPIILQNFTAKASGSAAQLNWSTVSELNGKAMIVQHSTDGVSFEDIQTVASTTNSSLVQNYSYIDNNVANGVNYYRLKLVSSDAPISYSAVVAVKFNATAEQQAISVFPNPFLDHFTVKFADVKGSNVVAKLYNAQGAAILVQSFNSAASVTINTPATLAKGVYVLEISANGEKYYHRLMKL</sequence>
<name>A0A9E2W6Q1_9BACT</name>
<gene>
    <name evidence="3" type="ORF">KTO63_00130</name>
</gene>
<feature type="chain" id="PRO_5038846788" evidence="1">
    <location>
        <begin position="28"/>
        <end position="522"/>
    </location>
</feature>
<dbReference type="Pfam" id="PF18962">
    <property type="entry name" value="Por_Secre_tail"/>
    <property type="match status" value="1"/>
</dbReference>
<keyword evidence="4" id="KW-1185">Reference proteome</keyword>
<dbReference type="Proteomes" id="UP000812270">
    <property type="component" value="Unassembled WGS sequence"/>
</dbReference>
<feature type="signal peptide" evidence="1">
    <location>
        <begin position="1"/>
        <end position="27"/>
    </location>
</feature>
<dbReference type="NCBIfam" id="TIGR04183">
    <property type="entry name" value="Por_Secre_tail"/>
    <property type="match status" value="1"/>
</dbReference>
<accession>A0A9E2W6Q1</accession>
<evidence type="ECO:0000313" key="3">
    <source>
        <dbReference type="EMBL" id="MBV4355531.1"/>
    </source>
</evidence>
<protein>
    <submittedName>
        <fullName evidence="3">T9SS type A sorting domain-containing protein</fullName>
    </submittedName>
</protein>
<organism evidence="3 4">
    <name type="scientific">Pinibacter aurantiacus</name>
    <dbReference type="NCBI Taxonomy" id="2851599"/>
    <lineage>
        <taxon>Bacteria</taxon>
        <taxon>Pseudomonadati</taxon>
        <taxon>Bacteroidota</taxon>
        <taxon>Chitinophagia</taxon>
        <taxon>Chitinophagales</taxon>
        <taxon>Chitinophagaceae</taxon>
        <taxon>Pinibacter</taxon>
    </lineage>
</organism>
<dbReference type="EMBL" id="JAHSPG010000001">
    <property type="protein sequence ID" value="MBV4355531.1"/>
    <property type="molecule type" value="Genomic_DNA"/>
</dbReference>
<dbReference type="AlphaFoldDB" id="A0A9E2W6Q1"/>
<proteinExistence type="predicted"/>